<accession>A0A2A6ZX31</accession>
<dbReference type="AlphaFoldDB" id="A0A2A6ZX31"/>
<evidence type="ECO:0000313" key="2">
    <source>
        <dbReference type="Proteomes" id="UP000219901"/>
    </source>
</evidence>
<dbReference type="EMBL" id="NMTV01000071">
    <property type="protein sequence ID" value="PDX71328.1"/>
    <property type="molecule type" value="Genomic_DNA"/>
</dbReference>
<comment type="caution">
    <text evidence="1">The sequence shown here is derived from an EMBL/GenBank/DDBJ whole genome shotgun (WGS) entry which is preliminary data.</text>
</comment>
<dbReference type="Proteomes" id="UP000219901">
    <property type="component" value="Unassembled WGS sequence"/>
</dbReference>
<gene>
    <name evidence="1" type="ORF">CGS55_14185</name>
</gene>
<name>A0A2A6ZX31_9FIRM</name>
<evidence type="ECO:0000313" key="1">
    <source>
        <dbReference type="EMBL" id="PDX71328.1"/>
    </source>
</evidence>
<sequence length="75" mass="8638">MIPIVYFTAKYDLISSKDSYLFMKFVCALPAPKVLFFNLPAKNKTKVLIFSQRLLRMNKKQNFMQCISAEGGLLL</sequence>
<reference evidence="1 2" key="1">
    <citation type="journal article" date="2017" name="Front. Microbiol.">
        <title>New Insights into the Diversity of the Genus Faecalibacterium.</title>
        <authorList>
            <person name="Benevides L."/>
            <person name="Burman S."/>
            <person name="Martin R."/>
            <person name="Robert V."/>
            <person name="Thomas M."/>
            <person name="Miquel S."/>
            <person name="Chain F."/>
            <person name="Sokol H."/>
            <person name="Bermudez-Humaran L.G."/>
            <person name="Morrison M."/>
            <person name="Langella P."/>
            <person name="Azevedo V.A."/>
            <person name="Chatel J.M."/>
            <person name="Soares S."/>
        </authorList>
    </citation>
    <scope>NUCLEOTIDE SEQUENCE [LARGE SCALE GENOMIC DNA]</scope>
    <source>
        <strain evidence="1 2">CNCM I 4546</strain>
    </source>
</reference>
<proteinExistence type="predicted"/>
<protein>
    <submittedName>
        <fullName evidence="1">Uncharacterized protein</fullName>
    </submittedName>
</protein>
<organism evidence="1 2">
    <name type="scientific">Faecalibacterium prausnitzii</name>
    <dbReference type="NCBI Taxonomy" id="853"/>
    <lineage>
        <taxon>Bacteria</taxon>
        <taxon>Bacillati</taxon>
        <taxon>Bacillota</taxon>
        <taxon>Clostridia</taxon>
        <taxon>Eubacteriales</taxon>
        <taxon>Oscillospiraceae</taxon>
        <taxon>Faecalibacterium</taxon>
    </lineage>
</organism>